<evidence type="ECO:0000313" key="2">
    <source>
        <dbReference type="Proteomes" id="UP000269015"/>
    </source>
</evidence>
<sequence>MPLIKNGTVTLIVKKIGNYPRQNGLAVALRELGQVERPLLCLMGT</sequence>
<protein>
    <submittedName>
        <fullName evidence="1">Uncharacterized protein</fullName>
    </submittedName>
</protein>
<evidence type="ECO:0000313" key="1">
    <source>
        <dbReference type="EMBL" id="AZB20419.1"/>
    </source>
</evidence>
<name>A0AAD0YWI9_CHRID</name>
<dbReference type="EMBL" id="CP033930">
    <property type="protein sequence ID" value="AZB20419.1"/>
    <property type="molecule type" value="Genomic_DNA"/>
</dbReference>
<dbReference type="AlphaFoldDB" id="A0AAD0YWI9"/>
<dbReference type="Proteomes" id="UP000269015">
    <property type="component" value="Chromosome"/>
</dbReference>
<organism evidence="1 2">
    <name type="scientific">Chryseobacterium indologenes</name>
    <name type="common">Flavobacterium indologenes</name>
    <dbReference type="NCBI Taxonomy" id="253"/>
    <lineage>
        <taxon>Bacteria</taxon>
        <taxon>Pseudomonadati</taxon>
        <taxon>Bacteroidota</taxon>
        <taxon>Flavobacteriia</taxon>
        <taxon>Flavobacteriales</taxon>
        <taxon>Weeksellaceae</taxon>
        <taxon>Chryseobacterium group</taxon>
        <taxon>Chryseobacterium</taxon>
    </lineage>
</organism>
<gene>
    <name evidence="1" type="ORF">EG352_03345</name>
</gene>
<reference evidence="1 2" key="1">
    <citation type="submission" date="2018-11" db="EMBL/GenBank/DDBJ databases">
        <title>Proposal to divide the Flavobacteriaceae and reorganize its genera based on Amino Acid Identity values calculated from whole genome sequences.</title>
        <authorList>
            <person name="Nicholson A.C."/>
            <person name="Gulvik C.A."/>
            <person name="Whitney A.M."/>
            <person name="Humrighouse B.W."/>
            <person name="Bell M."/>
            <person name="Holmes B."/>
            <person name="Steigerwalt A.G."/>
            <person name="Villarma A."/>
            <person name="Sheth M."/>
            <person name="Batra D."/>
            <person name="Pryor J."/>
            <person name="Bernardet J.-F."/>
            <person name="Hugo C."/>
            <person name="Kampfer P."/>
            <person name="Newman J."/>
            <person name="McQuiston J.R."/>
        </authorList>
    </citation>
    <scope>NUCLEOTIDE SEQUENCE [LARGE SCALE GENOMIC DNA]</scope>
    <source>
        <strain evidence="1 2">H5559</strain>
    </source>
</reference>
<accession>A0AAD0YWI9</accession>
<proteinExistence type="predicted"/>